<reference evidence="2 3" key="1">
    <citation type="journal article" date="2014" name="BMC Genomics">
        <title>Comparative genomics of the major fungal agents of human and animal Sporotrichosis: Sporothrix schenckii and Sporothrix brasiliensis.</title>
        <authorList>
            <person name="Teixeira M.M."/>
            <person name="de Almeida L.G."/>
            <person name="Kubitschek-Barreira P."/>
            <person name="Alves F.L."/>
            <person name="Kioshima E.S."/>
            <person name="Abadio A.K."/>
            <person name="Fernandes L."/>
            <person name="Derengowski L.S."/>
            <person name="Ferreira K.S."/>
            <person name="Souza R.C."/>
            <person name="Ruiz J.C."/>
            <person name="de Andrade N.C."/>
            <person name="Paes H.C."/>
            <person name="Nicola A.M."/>
            <person name="Albuquerque P."/>
            <person name="Gerber A.L."/>
            <person name="Martins V.P."/>
            <person name="Peconick L.D."/>
            <person name="Neto A.V."/>
            <person name="Chaucanez C.B."/>
            <person name="Silva P.A."/>
            <person name="Cunha O.L."/>
            <person name="de Oliveira F.F."/>
            <person name="dos Santos T.C."/>
            <person name="Barros A.L."/>
            <person name="Soares M.A."/>
            <person name="de Oliveira L.M."/>
            <person name="Marini M.M."/>
            <person name="Villalobos-Duno H."/>
            <person name="Cunha M.M."/>
            <person name="de Hoog S."/>
            <person name="da Silveira J.F."/>
            <person name="Henrissat B."/>
            <person name="Nino-Vega G.A."/>
            <person name="Cisalpino P.S."/>
            <person name="Mora-Montes H.M."/>
            <person name="Almeida S.R."/>
            <person name="Stajich J.E."/>
            <person name="Lopes-Bezerra L.M."/>
            <person name="Vasconcelos A.T."/>
            <person name="Felipe M.S."/>
        </authorList>
    </citation>
    <scope>NUCLEOTIDE SEQUENCE [LARGE SCALE GENOMIC DNA]</scope>
    <source>
        <strain evidence="2 3">1099-18</strain>
    </source>
</reference>
<evidence type="ECO:0000313" key="3">
    <source>
        <dbReference type="Proteomes" id="UP000033710"/>
    </source>
</evidence>
<dbReference type="PANTHER" id="PTHR11014:SF63">
    <property type="entry name" value="METALLOPEPTIDASE, PUTATIVE (AFU_ORTHOLOGUE AFUA_6G09600)-RELATED"/>
    <property type="match status" value="1"/>
</dbReference>
<organism evidence="2 3">
    <name type="scientific">Sporothrix schenckii 1099-18</name>
    <dbReference type="NCBI Taxonomy" id="1397361"/>
    <lineage>
        <taxon>Eukaryota</taxon>
        <taxon>Fungi</taxon>
        <taxon>Dikarya</taxon>
        <taxon>Ascomycota</taxon>
        <taxon>Pezizomycotina</taxon>
        <taxon>Sordariomycetes</taxon>
        <taxon>Sordariomycetidae</taxon>
        <taxon>Ophiostomatales</taxon>
        <taxon>Ophiostomataceae</taxon>
        <taxon>Sporothrix</taxon>
    </lineage>
</organism>
<sequence>MKVIHLVQFAALVRAARRRGLSGQTPFAADYCEHYAMADLGAIVRNHTPLLAPIERLYMDIHQRAELDALPVREQTGVPYASTQHMVDWWGHEQPVMHACGHDLHMACLVGAAELLQSARASWSGTAIVLFQPNEEHTGGAQAMIDDGLFANSGDA</sequence>
<evidence type="ECO:0000313" key="2">
    <source>
        <dbReference type="EMBL" id="KJR86768.1"/>
    </source>
</evidence>
<dbReference type="InterPro" id="IPR017439">
    <property type="entry name" value="Amidohydrolase"/>
</dbReference>
<accession>A0A0F2MAP4</accession>
<dbReference type="RefSeq" id="XP_016589444.1">
    <property type="nucleotide sequence ID" value="XM_016729651.1"/>
</dbReference>
<dbReference type="SUPFAM" id="SSF53187">
    <property type="entry name" value="Zn-dependent exopeptidases"/>
    <property type="match status" value="1"/>
</dbReference>
<evidence type="ECO:0008006" key="4">
    <source>
        <dbReference type="Google" id="ProtNLM"/>
    </source>
</evidence>
<dbReference type="EMBL" id="AXCR01000006">
    <property type="protein sequence ID" value="KJR86768.1"/>
    <property type="molecule type" value="Genomic_DNA"/>
</dbReference>
<dbReference type="PANTHER" id="PTHR11014">
    <property type="entry name" value="PEPTIDASE M20 FAMILY MEMBER"/>
    <property type="match status" value="1"/>
</dbReference>
<dbReference type="InterPro" id="IPR002933">
    <property type="entry name" value="Peptidase_M20"/>
</dbReference>
<dbReference type="VEuPathDB" id="FungiDB:SPSK_02786"/>
<dbReference type="AlphaFoldDB" id="A0A0F2MAP4"/>
<dbReference type="GO" id="GO:0016787">
    <property type="term" value="F:hydrolase activity"/>
    <property type="evidence" value="ECO:0007669"/>
    <property type="project" value="InterPro"/>
</dbReference>
<dbReference type="OrthoDB" id="6119954at2759"/>
<comment type="caution">
    <text evidence="2">The sequence shown here is derived from an EMBL/GenBank/DDBJ whole genome shotgun (WGS) entry which is preliminary data.</text>
</comment>
<dbReference type="Pfam" id="PF01546">
    <property type="entry name" value="Peptidase_M20"/>
    <property type="match status" value="1"/>
</dbReference>
<protein>
    <recommendedName>
        <fullName evidence="4">Amidohydrolase</fullName>
    </recommendedName>
</protein>
<dbReference type="Gene3D" id="3.40.630.10">
    <property type="entry name" value="Zn peptidases"/>
    <property type="match status" value="1"/>
</dbReference>
<gene>
    <name evidence="2" type="ORF">SPSK_02786</name>
</gene>
<comment type="similarity">
    <text evidence="1">Belongs to the peptidase M20A family.</text>
</comment>
<reference evidence="2 3" key="2">
    <citation type="journal article" date="2015" name="Eukaryot. Cell">
        <title>Asexual propagation of a virulent clone complex in a human and feline outbreak of sporotrichosis.</title>
        <authorList>
            <person name="Teixeira Mde M."/>
            <person name="Rodrigues A.M."/>
            <person name="Tsui C.K."/>
            <person name="de Almeida L.G."/>
            <person name="Van Diepeningen A.D."/>
            <person name="van den Ende B.G."/>
            <person name="Fernandes G.F."/>
            <person name="Kano R."/>
            <person name="Hamelin R.C."/>
            <person name="Lopes-Bezerra L.M."/>
            <person name="Vasconcelos A.T."/>
            <person name="de Hoog S."/>
            <person name="de Camargo Z.P."/>
            <person name="Felipe M.S."/>
        </authorList>
    </citation>
    <scope>NUCLEOTIDE SEQUENCE [LARGE SCALE GENOMIC DNA]</scope>
    <source>
        <strain evidence="2 3">1099-18</strain>
    </source>
</reference>
<dbReference type="KEGG" id="ssck:SPSK_02786"/>
<dbReference type="GeneID" id="27664928"/>
<dbReference type="Proteomes" id="UP000033710">
    <property type="component" value="Unassembled WGS sequence"/>
</dbReference>
<proteinExistence type="inferred from homology"/>
<evidence type="ECO:0000256" key="1">
    <source>
        <dbReference type="ARBA" id="ARBA00006247"/>
    </source>
</evidence>
<name>A0A0F2MAP4_SPOSC</name>